<dbReference type="AlphaFoldDB" id="A0A4Z1AFK0"/>
<sequence length="171" mass="19661">MSLTTSLYSQGLPVDPANSDPSAQSSGNTEQVSEPNKASTSPKKVSELGFRIMKSQYDPYFYQSNANIAQEQVNRDFNLTGNVRTIYPLYFKFVDEEKRYGVEFLFSQNVLTKARYHSIYANDDGSYGFVRRDLMDLERKDYKLNYLSYALTPFKEKLYFGAGLRKIDTDL</sequence>
<evidence type="ECO:0008006" key="4">
    <source>
        <dbReference type="Google" id="ProtNLM"/>
    </source>
</evidence>
<accession>A0A4Z1AFK0</accession>
<dbReference type="OrthoDB" id="326018at2"/>
<gene>
    <name evidence="2" type="ORF">EHR06_17260</name>
</gene>
<dbReference type="EMBL" id="RQHS01000022">
    <property type="protein sequence ID" value="TGM96077.1"/>
    <property type="molecule type" value="Genomic_DNA"/>
</dbReference>
<dbReference type="RefSeq" id="WP_135758149.1">
    <property type="nucleotide sequence ID" value="NZ_RQHS01000022.1"/>
</dbReference>
<organism evidence="2 3">
    <name type="scientific">Leptospira dzoumogneensis</name>
    <dbReference type="NCBI Taxonomy" id="2484904"/>
    <lineage>
        <taxon>Bacteria</taxon>
        <taxon>Pseudomonadati</taxon>
        <taxon>Spirochaetota</taxon>
        <taxon>Spirochaetia</taxon>
        <taxon>Leptospirales</taxon>
        <taxon>Leptospiraceae</taxon>
        <taxon>Leptospira</taxon>
    </lineage>
</organism>
<proteinExistence type="predicted"/>
<comment type="caution">
    <text evidence="2">The sequence shown here is derived from an EMBL/GenBank/DDBJ whole genome shotgun (WGS) entry which is preliminary data.</text>
</comment>
<evidence type="ECO:0000256" key="1">
    <source>
        <dbReference type="SAM" id="MobiDB-lite"/>
    </source>
</evidence>
<feature type="region of interest" description="Disordered" evidence="1">
    <location>
        <begin position="1"/>
        <end position="43"/>
    </location>
</feature>
<name>A0A4Z1AFK0_9LEPT</name>
<evidence type="ECO:0000313" key="2">
    <source>
        <dbReference type="EMBL" id="TGM96077.1"/>
    </source>
</evidence>
<dbReference type="Proteomes" id="UP000297241">
    <property type="component" value="Unassembled WGS sequence"/>
</dbReference>
<feature type="compositionally biased region" description="Polar residues" evidence="1">
    <location>
        <begin position="19"/>
        <end position="43"/>
    </location>
</feature>
<keyword evidence="3" id="KW-1185">Reference proteome</keyword>
<protein>
    <recommendedName>
        <fullName evidence="4">Porin</fullName>
    </recommendedName>
</protein>
<reference evidence="2" key="1">
    <citation type="journal article" date="2019" name="PLoS Negl. Trop. Dis.">
        <title>Revisiting the worldwide diversity of Leptospira species in the environment.</title>
        <authorList>
            <person name="Vincent A.T."/>
            <person name="Schiettekatte O."/>
            <person name="Bourhy P."/>
            <person name="Veyrier F.J."/>
            <person name="Picardeau M."/>
        </authorList>
    </citation>
    <scope>NUCLEOTIDE SEQUENCE [LARGE SCALE GENOMIC DNA]</scope>
    <source>
        <strain evidence="2">201601113</strain>
    </source>
</reference>
<evidence type="ECO:0000313" key="3">
    <source>
        <dbReference type="Proteomes" id="UP000297241"/>
    </source>
</evidence>